<dbReference type="Proteomes" id="UP000518752">
    <property type="component" value="Unassembled WGS sequence"/>
</dbReference>
<protein>
    <submittedName>
        <fullName evidence="2">Uncharacterized protein</fullName>
    </submittedName>
</protein>
<evidence type="ECO:0000313" key="3">
    <source>
        <dbReference type="Proteomes" id="UP000518752"/>
    </source>
</evidence>
<dbReference type="OrthoDB" id="2661881at2759"/>
<proteinExistence type="predicted"/>
<keyword evidence="3" id="KW-1185">Reference proteome</keyword>
<dbReference type="AlphaFoldDB" id="A0A8H5LNU3"/>
<reference evidence="2 3" key="1">
    <citation type="journal article" date="2020" name="ISME J.">
        <title>Uncovering the hidden diversity of litter-decomposition mechanisms in mushroom-forming fungi.</title>
        <authorList>
            <person name="Floudas D."/>
            <person name="Bentzer J."/>
            <person name="Ahren D."/>
            <person name="Johansson T."/>
            <person name="Persson P."/>
            <person name="Tunlid A."/>
        </authorList>
    </citation>
    <scope>NUCLEOTIDE SEQUENCE [LARGE SCALE GENOMIC DNA]</scope>
    <source>
        <strain evidence="2 3">CBS 406.79</strain>
    </source>
</reference>
<feature type="region of interest" description="Disordered" evidence="1">
    <location>
        <begin position="448"/>
        <end position="477"/>
    </location>
</feature>
<organism evidence="2 3">
    <name type="scientific">Collybiopsis confluens</name>
    <dbReference type="NCBI Taxonomy" id="2823264"/>
    <lineage>
        <taxon>Eukaryota</taxon>
        <taxon>Fungi</taxon>
        <taxon>Dikarya</taxon>
        <taxon>Basidiomycota</taxon>
        <taxon>Agaricomycotina</taxon>
        <taxon>Agaricomycetes</taxon>
        <taxon>Agaricomycetidae</taxon>
        <taxon>Agaricales</taxon>
        <taxon>Marasmiineae</taxon>
        <taxon>Omphalotaceae</taxon>
        <taxon>Collybiopsis</taxon>
    </lineage>
</organism>
<feature type="compositionally biased region" description="Acidic residues" evidence="1">
    <location>
        <begin position="358"/>
        <end position="369"/>
    </location>
</feature>
<evidence type="ECO:0000256" key="1">
    <source>
        <dbReference type="SAM" id="MobiDB-lite"/>
    </source>
</evidence>
<accession>A0A8H5LNU3</accession>
<evidence type="ECO:0000313" key="2">
    <source>
        <dbReference type="EMBL" id="KAF5364490.1"/>
    </source>
</evidence>
<sequence>MALEELQKHPKYYLTGCPYPTIQAGDTLFKFHWPSLQIHAKILESMGDLPQHNGAPMKLQNITADTFEAILDWLIGERWQPKQLPLRIHIKMLRVSSYLMILLVNHQKSCGKKKTHQHLSATEKLKALKAKAMGKMKAHSQVSLSSSSSSLFQAAKTESDSVFRNKKRKTSMNLTEASSSSKTSHYGVTHEGLVVSTIAITLWTLTHEHVTKPGQSCRLAVVNEKDGIHIPCDLDHQGLLELVRKHLPDVMRYLRACKPILNSAFNANIDDPSEQWFSPITLCLKEDRHYAAFPGKEGSFPTGTVIRENCASRSKISWEDNKIIFCAHVDPAVDLTEVAENSWMVGKFPSPDLPYISEDSDAEGEEGLDSSEKQNIQAPHLPKHRHLFLPSSSGDEDKEVEWVHGTESENGSDEDGGSPGTSKAVTRRAGHIFKNYANQRTTRSMARANVSTPHSEPVPLKPSNSVEAIPEDEEDEDSIASSIVVADPATSPVRREPAVKVKSASFLINDKLENDAYTIFIPKV</sequence>
<dbReference type="EMBL" id="JAACJN010000187">
    <property type="protein sequence ID" value="KAF5364490.1"/>
    <property type="molecule type" value="Genomic_DNA"/>
</dbReference>
<gene>
    <name evidence="2" type="ORF">D9757_015059</name>
</gene>
<feature type="region of interest" description="Disordered" evidence="1">
    <location>
        <begin position="354"/>
        <end position="432"/>
    </location>
</feature>
<name>A0A8H5LNU3_9AGAR</name>
<comment type="caution">
    <text evidence="2">The sequence shown here is derived from an EMBL/GenBank/DDBJ whole genome shotgun (WGS) entry which is preliminary data.</text>
</comment>